<organism evidence="2 3">
    <name type="scientific">Hibiscus sabdariffa</name>
    <name type="common">roselle</name>
    <dbReference type="NCBI Taxonomy" id="183260"/>
    <lineage>
        <taxon>Eukaryota</taxon>
        <taxon>Viridiplantae</taxon>
        <taxon>Streptophyta</taxon>
        <taxon>Embryophyta</taxon>
        <taxon>Tracheophyta</taxon>
        <taxon>Spermatophyta</taxon>
        <taxon>Magnoliopsida</taxon>
        <taxon>eudicotyledons</taxon>
        <taxon>Gunneridae</taxon>
        <taxon>Pentapetalae</taxon>
        <taxon>rosids</taxon>
        <taxon>malvids</taxon>
        <taxon>Malvales</taxon>
        <taxon>Malvaceae</taxon>
        <taxon>Malvoideae</taxon>
        <taxon>Hibiscus</taxon>
    </lineage>
</organism>
<gene>
    <name evidence="2" type="ORF">V6N11_056127</name>
</gene>
<reference evidence="2 3" key="1">
    <citation type="journal article" date="2024" name="G3 (Bethesda)">
        <title>Genome assembly of Hibiscus sabdariffa L. provides insights into metabolisms of medicinal natural products.</title>
        <authorList>
            <person name="Kim T."/>
        </authorList>
    </citation>
    <scope>NUCLEOTIDE SEQUENCE [LARGE SCALE GENOMIC DNA]</scope>
    <source>
        <strain evidence="2">TK-2024</strain>
        <tissue evidence="2">Old leaves</tissue>
    </source>
</reference>
<protein>
    <submittedName>
        <fullName evidence="2">Uncharacterized protein</fullName>
    </submittedName>
</protein>
<sequence length="113" mass="12351">MVGASVGSLGDGVYGLRMWDWMWVVGGASVAPLLPWLVLGKFEVVIVKATVYVALGRRCRHFCSVGNPSEQGETLVEGLVEQGWVEPKCGLELLNRESEPDARSPFVMFEPSL</sequence>
<keyword evidence="1" id="KW-0812">Transmembrane</keyword>
<dbReference type="Proteomes" id="UP001396334">
    <property type="component" value="Unassembled WGS sequence"/>
</dbReference>
<keyword evidence="1" id="KW-1133">Transmembrane helix</keyword>
<keyword evidence="3" id="KW-1185">Reference proteome</keyword>
<name>A0ABR2T2W4_9ROSI</name>
<comment type="caution">
    <text evidence="2">The sequence shown here is derived from an EMBL/GenBank/DDBJ whole genome shotgun (WGS) entry which is preliminary data.</text>
</comment>
<keyword evidence="1" id="KW-0472">Membrane</keyword>
<accession>A0ABR2T2W4</accession>
<evidence type="ECO:0000256" key="1">
    <source>
        <dbReference type="SAM" id="Phobius"/>
    </source>
</evidence>
<evidence type="ECO:0000313" key="2">
    <source>
        <dbReference type="EMBL" id="KAK9031841.1"/>
    </source>
</evidence>
<evidence type="ECO:0000313" key="3">
    <source>
        <dbReference type="Proteomes" id="UP001396334"/>
    </source>
</evidence>
<proteinExistence type="predicted"/>
<feature type="transmembrane region" description="Helical" evidence="1">
    <location>
        <begin position="21"/>
        <end position="39"/>
    </location>
</feature>
<dbReference type="EMBL" id="JBBPBN010000009">
    <property type="protein sequence ID" value="KAK9031841.1"/>
    <property type="molecule type" value="Genomic_DNA"/>
</dbReference>